<evidence type="ECO:0000313" key="2">
    <source>
        <dbReference type="Proteomes" id="UP001172159"/>
    </source>
</evidence>
<gene>
    <name evidence="1" type="ORF">B0T21DRAFT_352435</name>
</gene>
<dbReference type="EMBL" id="JAUKTV010000016">
    <property type="protein sequence ID" value="KAK0712193.1"/>
    <property type="molecule type" value="Genomic_DNA"/>
</dbReference>
<dbReference type="Proteomes" id="UP001172159">
    <property type="component" value="Unassembled WGS sequence"/>
</dbReference>
<name>A0AA40AAC3_9PEZI</name>
<comment type="caution">
    <text evidence="1">The sequence shown here is derived from an EMBL/GenBank/DDBJ whole genome shotgun (WGS) entry which is preliminary data.</text>
</comment>
<keyword evidence="2" id="KW-1185">Reference proteome</keyword>
<protein>
    <submittedName>
        <fullName evidence="1">Uncharacterized protein</fullName>
    </submittedName>
</protein>
<reference evidence="1" key="1">
    <citation type="submission" date="2023-06" db="EMBL/GenBank/DDBJ databases">
        <title>Genome-scale phylogeny and comparative genomics of the fungal order Sordariales.</title>
        <authorList>
            <consortium name="Lawrence Berkeley National Laboratory"/>
            <person name="Hensen N."/>
            <person name="Bonometti L."/>
            <person name="Westerberg I."/>
            <person name="Brannstrom I.O."/>
            <person name="Guillou S."/>
            <person name="Cros-Aarteil S."/>
            <person name="Calhoun S."/>
            <person name="Haridas S."/>
            <person name="Kuo A."/>
            <person name="Mondo S."/>
            <person name="Pangilinan J."/>
            <person name="Riley R."/>
            <person name="Labutti K."/>
            <person name="Andreopoulos B."/>
            <person name="Lipzen A."/>
            <person name="Chen C."/>
            <person name="Yanf M."/>
            <person name="Daum C."/>
            <person name="Ng V."/>
            <person name="Clum A."/>
            <person name="Steindorff A."/>
            <person name="Ohm R."/>
            <person name="Martin F."/>
            <person name="Silar P."/>
            <person name="Natvig D."/>
            <person name="Lalanne C."/>
            <person name="Gautier V."/>
            <person name="Ament-Velasquez S.L."/>
            <person name="Kruys A."/>
            <person name="Hutchinson M.I."/>
            <person name="Powell A.J."/>
            <person name="Barry K."/>
            <person name="Miller A.N."/>
            <person name="Grigoriev I.V."/>
            <person name="Debuchy R."/>
            <person name="Gladieux P."/>
            <person name="Thoren M.H."/>
            <person name="Johannesson H."/>
        </authorList>
    </citation>
    <scope>NUCLEOTIDE SEQUENCE</scope>
    <source>
        <strain evidence="1">CBS 540.89</strain>
    </source>
</reference>
<organism evidence="1 2">
    <name type="scientific">Apiosordaria backusii</name>
    <dbReference type="NCBI Taxonomy" id="314023"/>
    <lineage>
        <taxon>Eukaryota</taxon>
        <taxon>Fungi</taxon>
        <taxon>Dikarya</taxon>
        <taxon>Ascomycota</taxon>
        <taxon>Pezizomycotina</taxon>
        <taxon>Sordariomycetes</taxon>
        <taxon>Sordariomycetidae</taxon>
        <taxon>Sordariales</taxon>
        <taxon>Lasiosphaeriaceae</taxon>
        <taxon>Apiosordaria</taxon>
    </lineage>
</organism>
<accession>A0AA40AAC3</accession>
<sequence>MPKLPLLQRLLWAQSRALTFRPHTPPPHHHHHQQFASLEYALSVLNSLITLAAKDRSDHGFGLGPLSNKGTMSMQQTSDEQDCIEMASMLITQAKSSHKLPKADDIREMLTTEKGRKGRIMGRGTSSDRLMEELLVHDIARRMAEMYKYDVMNNMWRILEGQFLDFDRVKVTIWPAYEAARERQGFKDPGDERSMLDFYL</sequence>
<evidence type="ECO:0000313" key="1">
    <source>
        <dbReference type="EMBL" id="KAK0712193.1"/>
    </source>
</evidence>
<dbReference type="AlphaFoldDB" id="A0AA40AAC3"/>
<proteinExistence type="predicted"/>